<evidence type="ECO:0000256" key="5">
    <source>
        <dbReference type="ARBA" id="ARBA00023239"/>
    </source>
</evidence>
<reference evidence="8 9" key="1">
    <citation type="submission" date="2021-10" db="EMBL/GenBank/DDBJ databases">
        <title>Anaerobic single-cell dispensing facilitates the cultivation of human gut bacteria.</title>
        <authorList>
            <person name="Afrizal A."/>
        </authorList>
    </citation>
    <scope>NUCLEOTIDE SEQUENCE [LARGE SCALE GENOMIC DNA]</scope>
    <source>
        <strain evidence="8 9">CLA-AA-H277</strain>
    </source>
</reference>
<evidence type="ECO:0000256" key="1">
    <source>
        <dbReference type="ARBA" id="ARBA00022475"/>
    </source>
</evidence>
<keyword evidence="4 7" id="KW-0472">Membrane</keyword>
<evidence type="ECO:0000313" key="9">
    <source>
        <dbReference type="Proteomes" id="UP001197875"/>
    </source>
</evidence>
<evidence type="ECO:0000256" key="6">
    <source>
        <dbReference type="ARBA" id="ARBA00023316"/>
    </source>
</evidence>
<dbReference type="Gene3D" id="3.30.1490.480">
    <property type="entry name" value="Endolytic murein transglycosylase"/>
    <property type="match status" value="1"/>
</dbReference>
<keyword evidence="1" id="KW-1003">Cell membrane</keyword>
<gene>
    <name evidence="8" type="ORF">LKD71_12590</name>
</gene>
<dbReference type="AlphaFoldDB" id="A0AAE3DUD2"/>
<evidence type="ECO:0000256" key="4">
    <source>
        <dbReference type="ARBA" id="ARBA00023136"/>
    </source>
</evidence>
<keyword evidence="6" id="KW-0961">Cell wall biogenesis/degradation</keyword>
<dbReference type="InterPro" id="IPR003770">
    <property type="entry name" value="MLTG-like"/>
</dbReference>
<keyword evidence="5" id="KW-0456">Lyase</keyword>
<evidence type="ECO:0000256" key="3">
    <source>
        <dbReference type="ARBA" id="ARBA00022989"/>
    </source>
</evidence>
<dbReference type="PANTHER" id="PTHR30518">
    <property type="entry name" value="ENDOLYTIC MUREIN TRANSGLYCOSYLASE"/>
    <property type="match status" value="1"/>
</dbReference>
<organism evidence="8 9">
    <name type="scientific">Fusicatenibacter faecihominis</name>
    <dbReference type="NCBI Taxonomy" id="2881276"/>
    <lineage>
        <taxon>Bacteria</taxon>
        <taxon>Bacillati</taxon>
        <taxon>Bacillota</taxon>
        <taxon>Clostridia</taxon>
        <taxon>Lachnospirales</taxon>
        <taxon>Lachnospiraceae</taxon>
        <taxon>Fusicatenibacter</taxon>
    </lineage>
</organism>
<proteinExistence type="predicted"/>
<accession>A0AAE3DUD2</accession>
<dbReference type="EMBL" id="JAJEPR010000023">
    <property type="protein sequence ID" value="MCC2190623.1"/>
    <property type="molecule type" value="Genomic_DNA"/>
</dbReference>
<name>A0AAE3DUD2_9FIRM</name>
<dbReference type="GO" id="GO:0071555">
    <property type="term" value="P:cell wall organization"/>
    <property type="evidence" value="ECO:0007669"/>
    <property type="project" value="UniProtKB-KW"/>
</dbReference>
<dbReference type="RefSeq" id="WP_178046557.1">
    <property type="nucleotide sequence ID" value="NZ_JAJEPR010000023.1"/>
</dbReference>
<dbReference type="PANTHER" id="PTHR30518:SF2">
    <property type="entry name" value="ENDOLYTIC MUREIN TRANSGLYCOSYLASE"/>
    <property type="match status" value="1"/>
</dbReference>
<feature type="transmembrane region" description="Helical" evidence="7">
    <location>
        <begin position="7"/>
        <end position="29"/>
    </location>
</feature>
<keyword evidence="2 7" id="KW-0812">Transmembrane</keyword>
<dbReference type="Proteomes" id="UP001197875">
    <property type="component" value="Unassembled WGS sequence"/>
</dbReference>
<sequence>MKKQTGIRLFFAILKIFALVALVFLLYSWGKKAYSFGYQVVAQEAVSRPPGKDVAVTLDNGMTGEELAELLEDKGLVRDARVFYVQLLFSKEKHKLKKGSYLLNTSQTPEEMLKVLSRENETESE</sequence>
<keyword evidence="3 7" id="KW-1133">Transmembrane helix</keyword>
<keyword evidence="9" id="KW-1185">Reference proteome</keyword>
<evidence type="ECO:0000256" key="7">
    <source>
        <dbReference type="SAM" id="Phobius"/>
    </source>
</evidence>
<dbReference type="Pfam" id="PF02618">
    <property type="entry name" value="YceG"/>
    <property type="match status" value="1"/>
</dbReference>
<comment type="caution">
    <text evidence="8">The sequence shown here is derived from an EMBL/GenBank/DDBJ whole genome shotgun (WGS) entry which is preliminary data.</text>
</comment>
<evidence type="ECO:0000313" key="8">
    <source>
        <dbReference type="EMBL" id="MCC2190623.1"/>
    </source>
</evidence>
<dbReference type="GO" id="GO:0016829">
    <property type="term" value="F:lyase activity"/>
    <property type="evidence" value="ECO:0007669"/>
    <property type="project" value="UniProtKB-KW"/>
</dbReference>
<protein>
    <submittedName>
        <fullName evidence="8">Endolytic transglycosylase MltG</fullName>
    </submittedName>
</protein>
<evidence type="ECO:0000256" key="2">
    <source>
        <dbReference type="ARBA" id="ARBA00022692"/>
    </source>
</evidence>